<feature type="transmembrane region" description="Helical" evidence="1">
    <location>
        <begin position="196"/>
        <end position="215"/>
    </location>
</feature>
<sequence>FNRQSPNARVFAAMSITRSSPNESIDTVAPYRFNLSRSPPIPIRCTVVITSASPPCSTPHITARESPQFAVTITISPVSSYIPLPSSSYIITTVAVDPCRSFHSSSSCILTSILKNPIVIRSSTLSSSSSSLLTTFPLLSYLSIIRSSAFGTYVSHLSPIFRYSSTASTPLLTVASSISMCNSFTSFSAHFEPPCLFLYFSLFSILLFYSIFQYVNL</sequence>
<organism evidence="2 3">
    <name type="scientific">Zancudomyces culisetae</name>
    <name type="common">Gut fungus</name>
    <name type="synonym">Smittium culisetae</name>
    <dbReference type="NCBI Taxonomy" id="1213189"/>
    <lineage>
        <taxon>Eukaryota</taxon>
        <taxon>Fungi</taxon>
        <taxon>Fungi incertae sedis</taxon>
        <taxon>Zoopagomycota</taxon>
        <taxon>Kickxellomycotina</taxon>
        <taxon>Harpellomycetes</taxon>
        <taxon>Harpellales</taxon>
        <taxon>Legeriomycetaceae</taxon>
        <taxon>Zancudomyces</taxon>
    </lineage>
</organism>
<keyword evidence="3" id="KW-1185">Reference proteome</keyword>
<evidence type="ECO:0000313" key="2">
    <source>
        <dbReference type="EMBL" id="OMH85420.1"/>
    </source>
</evidence>
<evidence type="ECO:0000313" key="3">
    <source>
        <dbReference type="Proteomes" id="UP000188320"/>
    </source>
</evidence>
<accession>A0A1R1PWQ9</accession>
<gene>
    <name evidence="2" type="ORF">AX774_g1029</name>
</gene>
<keyword evidence="1" id="KW-0812">Transmembrane</keyword>
<reference evidence="3" key="1">
    <citation type="submission" date="2017-01" db="EMBL/GenBank/DDBJ databases">
        <authorList>
            <person name="Wang Y."/>
            <person name="White M."/>
            <person name="Kvist S."/>
            <person name="Moncalvo J.-M."/>
        </authorList>
    </citation>
    <scope>NUCLEOTIDE SEQUENCE [LARGE SCALE GENOMIC DNA]</scope>
    <source>
        <strain evidence="3">COL-18-3</strain>
    </source>
</reference>
<keyword evidence="1" id="KW-1133">Transmembrane helix</keyword>
<proteinExistence type="predicted"/>
<name>A0A1R1PWQ9_ZANCU</name>
<dbReference type="AlphaFoldDB" id="A0A1R1PWQ9"/>
<dbReference type="Proteomes" id="UP000188320">
    <property type="component" value="Unassembled WGS sequence"/>
</dbReference>
<dbReference type="EMBL" id="LSSK01000084">
    <property type="protein sequence ID" value="OMH85420.1"/>
    <property type="molecule type" value="Genomic_DNA"/>
</dbReference>
<feature type="non-terminal residue" evidence="2">
    <location>
        <position position="1"/>
    </location>
</feature>
<comment type="caution">
    <text evidence="2">The sequence shown here is derived from an EMBL/GenBank/DDBJ whole genome shotgun (WGS) entry which is preliminary data.</text>
</comment>
<evidence type="ECO:0000256" key="1">
    <source>
        <dbReference type="SAM" id="Phobius"/>
    </source>
</evidence>
<protein>
    <submittedName>
        <fullName evidence="2">Uncharacterized protein</fullName>
    </submittedName>
</protein>
<keyword evidence="1" id="KW-0472">Membrane</keyword>